<evidence type="ECO:0000313" key="2">
    <source>
        <dbReference type="Proteomes" id="UP000011082"/>
    </source>
</evidence>
<name>L2GQ28_VITCO</name>
<dbReference type="VEuPathDB" id="MicrosporidiaDB:VICG_00531"/>
<accession>L2GQ28</accession>
<organism evidence="1 2">
    <name type="scientific">Vittaforma corneae (strain ATCC 50505)</name>
    <name type="common">Microsporidian parasite</name>
    <name type="synonym">Nosema corneum</name>
    <dbReference type="NCBI Taxonomy" id="993615"/>
    <lineage>
        <taxon>Eukaryota</taxon>
        <taxon>Fungi</taxon>
        <taxon>Fungi incertae sedis</taxon>
        <taxon>Microsporidia</taxon>
        <taxon>Nosematidae</taxon>
        <taxon>Vittaforma</taxon>
    </lineage>
</organism>
<proteinExistence type="predicted"/>
<dbReference type="InParanoid" id="L2GQ28"/>
<dbReference type="HOGENOM" id="CLU_482341_0_0_1"/>
<gene>
    <name evidence="1" type="ORF">VICG_00531</name>
</gene>
<dbReference type="EMBL" id="JH370132">
    <property type="protein sequence ID" value="ELA42432.1"/>
    <property type="molecule type" value="Genomic_DNA"/>
</dbReference>
<reference evidence="2" key="1">
    <citation type="submission" date="2011-05" db="EMBL/GenBank/DDBJ databases">
        <title>The genome sequence of Vittaforma corneae strain ATCC 50505.</title>
        <authorList>
            <consortium name="The Broad Institute Genome Sequencing Platform"/>
            <person name="Cuomo C."/>
            <person name="Didier E."/>
            <person name="Bowers L."/>
            <person name="Young S.K."/>
            <person name="Zeng Q."/>
            <person name="Gargeya S."/>
            <person name="Fitzgerald M."/>
            <person name="Haas B."/>
            <person name="Abouelleil A."/>
            <person name="Alvarado L."/>
            <person name="Arachchi H.M."/>
            <person name="Berlin A."/>
            <person name="Chapman S.B."/>
            <person name="Gearin G."/>
            <person name="Goldberg J."/>
            <person name="Griggs A."/>
            <person name="Gujja S."/>
            <person name="Hansen M."/>
            <person name="Heiman D."/>
            <person name="Howarth C."/>
            <person name="Larimer J."/>
            <person name="Lui A."/>
            <person name="MacDonald P.J.P."/>
            <person name="McCowen C."/>
            <person name="Montmayeur A."/>
            <person name="Murphy C."/>
            <person name="Neiman D."/>
            <person name="Pearson M."/>
            <person name="Priest M."/>
            <person name="Roberts A."/>
            <person name="Saif S."/>
            <person name="Shea T."/>
            <person name="Sisk P."/>
            <person name="Stolte C."/>
            <person name="Sykes S."/>
            <person name="Wortman J."/>
            <person name="Nusbaum C."/>
            <person name="Birren B."/>
        </authorList>
    </citation>
    <scope>NUCLEOTIDE SEQUENCE [LARGE SCALE GENOMIC DNA]</scope>
    <source>
        <strain evidence="2">ATCC 50505</strain>
    </source>
</reference>
<sequence>MDLNDKETFTDIINSLNSDNTDYIRALRDVTSVISSRNAPLVLGIIVGIQGREVRIEEKKKADFVDLLTEIRTKLDQLLPLKLKHLIPSSNINFSEKSREKLEKKSILKAFEQIIIETLIKKPKHEIWNNLNVYFNKDDVGQFRLKDGPIKHLFGYLTTSTRINKYLNNNAESIRVLKEMSFLMNESSIDTVLELFGENSRHFSTFLIILKACKPEIYEKIQETIYSEKKYFKESFVCSLPDFDFNKIKSFVKDYNWDVTESLLRHRPVIAKSLIDAFNQDELGISKRFFLDALLKQDEIFSNFISDLNLAPEELVELCTKSYNFTKRYFYHIETEDQMLQFCKILSKRDEARTLAFLKEVEDLSSFELFLKTLLKTTRLTGEFKNYIVTKYSDSHTFFHSLISYLDIEAIEPLLEKYYEHNTTIEYLLRRFYPQELIIEIHRFKDPMLAFNLISDCIENLKFEDKDWVLAMKSLETVYSAIKSSTSLLVLKTKPNIRTPTINFLKKSVSDALWSSQIATQDFIKCLELLKDDCLTVFDSMTREEIIFVMKKSRQLENTVRSFFKNYSGSLPPKLMFVWNCLRML</sequence>
<dbReference type="AlphaFoldDB" id="L2GQ28"/>
<dbReference type="RefSeq" id="XP_007603983.1">
    <property type="nucleotide sequence ID" value="XM_007603921.1"/>
</dbReference>
<dbReference type="STRING" id="993615.L2GQ28"/>
<dbReference type="GeneID" id="19881248"/>
<dbReference type="Proteomes" id="UP000011082">
    <property type="component" value="Unassembled WGS sequence"/>
</dbReference>
<dbReference type="OMA" id="IRENLEC"/>
<evidence type="ECO:0000313" key="1">
    <source>
        <dbReference type="EMBL" id="ELA42432.1"/>
    </source>
</evidence>
<keyword evidence="2" id="KW-1185">Reference proteome</keyword>
<protein>
    <recommendedName>
        <fullName evidence="3">Symplekin C-terminal domain-containing protein</fullName>
    </recommendedName>
</protein>
<dbReference type="OrthoDB" id="2194863at2759"/>
<evidence type="ECO:0008006" key="3">
    <source>
        <dbReference type="Google" id="ProtNLM"/>
    </source>
</evidence>